<name>A0A433SUF9_ELYCH</name>
<keyword evidence="8" id="KW-0492">Microsome</keyword>
<dbReference type="CDD" id="cd20617">
    <property type="entry name" value="CYP1_2-like"/>
    <property type="match status" value="1"/>
</dbReference>
<evidence type="ECO:0000256" key="13">
    <source>
        <dbReference type="PIRSR" id="PIRSR602401-1"/>
    </source>
</evidence>
<dbReference type="Pfam" id="PF00067">
    <property type="entry name" value="p450"/>
    <property type="match status" value="1"/>
</dbReference>
<proteinExistence type="inferred from homology"/>
<evidence type="ECO:0000256" key="12">
    <source>
        <dbReference type="ARBA" id="ARBA00023136"/>
    </source>
</evidence>
<evidence type="ECO:0000256" key="8">
    <source>
        <dbReference type="ARBA" id="ARBA00022848"/>
    </source>
</evidence>
<evidence type="ECO:0008006" key="17">
    <source>
        <dbReference type="Google" id="ProtNLM"/>
    </source>
</evidence>
<dbReference type="AlphaFoldDB" id="A0A433SUF9"/>
<accession>A0A433SUF9</accession>
<dbReference type="InterPro" id="IPR001128">
    <property type="entry name" value="Cyt_P450"/>
</dbReference>
<keyword evidence="10 13" id="KW-0408">Iron</keyword>
<dbReference type="GO" id="GO:0006082">
    <property type="term" value="P:organic acid metabolic process"/>
    <property type="evidence" value="ECO:0007669"/>
    <property type="project" value="TreeGrafter"/>
</dbReference>
<comment type="similarity">
    <text evidence="4 14">Belongs to the cytochrome P450 family.</text>
</comment>
<dbReference type="InterPro" id="IPR002401">
    <property type="entry name" value="Cyt_P450_E_grp-I"/>
</dbReference>
<evidence type="ECO:0000256" key="7">
    <source>
        <dbReference type="ARBA" id="ARBA00022824"/>
    </source>
</evidence>
<evidence type="ECO:0000256" key="9">
    <source>
        <dbReference type="ARBA" id="ARBA00023002"/>
    </source>
</evidence>
<dbReference type="GO" id="GO:0016712">
    <property type="term" value="F:oxidoreductase activity, acting on paired donors, with incorporation or reduction of molecular oxygen, reduced flavin or flavoprotein as one donor, and incorporation of one atom of oxygen"/>
    <property type="evidence" value="ECO:0007669"/>
    <property type="project" value="InterPro"/>
</dbReference>
<evidence type="ECO:0000313" key="15">
    <source>
        <dbReference type="EMBL" id="RUS72854.1"/>
    </source>
</evidence>
<dbReference type="GO" id="GO:0005506">
    <property type="term" value="F:iron ion binding"/>
    <property type="evidence" value="ECO:0007669"/>
    <property type="project" value="InterPro"/>
</dbReference>
<dbReference type="InterPro" id="IPR008069">
    <property type="entry name" value="Cyt_P450_E_grp-I_CYP2D-like"/>
</dbReference>
<evidence type="ECO:0000313" key="16">
    <source>
        <dbReference type="Proteomes" id="UP000271974"/>
    </source>
</evidence>
<dbReference type="OrthoDB" id="6081913at2759"/>
<dbReference type="SUPFAM" id="SSF48264">
    <property type="entry name" value="Cytochrome P450"/>
    <property type="match status" value="1"/>
</dbReference>
<feature type="binding site" description="axial binding residue" evidence="13">
    <location>
        <position position="342"/>
    </location>
    <ligand>
        <name>heme</name>
        <dbReference type="ChEBI" id="CHEBI:30413"/>
    </ligand>
    <ligandPart>
        <name>Fe</name>
        <dbReference type="ChEBI" id="CHEBI:18248"/>
    </ligandPart>
</feature>
<evidence type="ECO:0000256" key="4">
    <source>
        <dbReference type="ARBA" id="ARBA00010617"/>
    </source>
</evidence>
<dbReference type="InterPro" id="IPR017972">
    <property type="entry name" value="Cyt_P450_CS"/>
</dbReference>
<evidence type="ECO:0000256" key="6">
    <source>
        <dbReference type="ARBA" id="ARBA00022723"/>
    </source>
</evidence>
<dbReference type="GO" id="GO:0020037">
    <property type="term" value="F:heme binding"/>
    <property type="evidence" value="ECO:0007669"/>
    <property type="project" value="InterPro"/>
</dbReference>
<dbReference type="PRINTS" id="PR01686">
    <property type="entry name" value="EP450ICYP2D"/>
</dbReference>
<dbReference type="InterPro" id="IPR050182">
    <property type="entry name" value="Cytochrome_P450_fam2"/>
</dbReference>
<evidence type="ECO:0000256" key="5">
    <source>
        <dbReference type="ARBA" id="ARBA00022617"/>
    </source>
</evidence>
<organism evidence="15 16">
    <name type="scientific">Elysia chlorotica</name>
    <name type="common">Eastern emerald elysia</name>
    <name type="synonym">Sea slug</name>
    <dbReference type="NCBI Taxonomy" id="188477"/>
    <lineage>
        <taxon>Eukaryota</taxon>
        <taxon>Metazoa</taxon>
        <taxon>Spiralia</taxon>
        <taxon>Lophotrochozoa</taxon>
        <taxon>Mollusca</taxon>
        <taxon>Gastropoda</taxon>
        <taxon>Heterobranchia</taxon>
        <taxon>Euthyneura</taxon>
        <taxon>Panpulmonata</taxon>
        <taxon>Sacoglossa</taxon>
        <taxon>Placobranchoidea</taxon>
        <taxon>Plakobranchidae</taxon>
        <taxon>Elysia</taxon>
    </lineage>
</organism>
<dbReference type="PRINTS" id="PR00385">
    <property type="entry name" value="P450"/>
</dbReference>
<evidence type="ECO:0000256" key="3">
    <source>
        <dbReference type="ARBA" id="ARBA00004406"/>
    </source>
</evidence>
<sequence length="401" mass="44862">MYPNQVIGMEDIGIGFSSGQLWQETRSATMSILKELGVGKTVLQERIQEDIEFLLERLVKLGGQETDIWHLVNLSVSNVICSIVAGERFDYSDKQFNDGIMHANQLASCAKEVAALNFLPILRHLPGDLLKKKRIQEAVQGLKRFAEFCCRDGNDENAPGAGKQKESFAACFRRRQREKLASGTVALLDEENLKKTVMDLIGAGTEATLSTITWCVLYLLHNPHVQVKIHEEMDREIGFGRKPTLADKTKLPYLQAVIKETQRLANVTPFSIMRVTREDVTVGDYFIPKGTGVIPNLDTVLHNPDIWGADANQFRPARFLNADGTVRNPEEFIPFSIGRRNCPGTGLAQMELFLFLASMLQRFEFVLPNGRALPTLEETFGLLAVPANFKVCCVDRFAETT</sequence>
<keyword evidence="11 14" id="KW-0503">Monooxygenase</keyword>
<keyword evidence="5 13" id="KW-0349">Heme</keyword>
<evidence type="ECO:0000256" key="2">
    <source>
        <dbReference type="ARBA" id="ARBA00004174"/>
    </source>
</evidence>
<dbReference type="PRINTS" id="PR00463">
    <property type="entry name" value="EP450I"/>
</dbReference>
<dbReference type="InterPro" id="IPR036396">
    <property type="entry name" value="Cyt_P450_sf"/>
</dbReference>
<dbReference type="Gene3D" id="1.10.630.10">
    <property type="entry name" value="Cytochrome P450"/>
    <property type="match status" value="1"/>
</dbReference>
<comment type="cofactor">
    <cofactor evidence="1 13">
        <name>heme</name>
        <dbReference type="ChEBI" id="CHEBI:30413"/>
    </cofactor>
</comment>
<dbReference type="FunFam" id="1.10.630.10:FF:000238">
    <property type="entry name" value="Cytochrome P450 2A6"/>
    <property type="match status" value="1"/>
</dbReference>
<dbReference type="STRING" id="188477.A0A433SUF9"/>
<evidence type="ECO:0000256" key="11">
    <source>
        <dbReference type="ARBA" id="ARBA00023033"/>
    </source>
</evidence>
<dbReference type="GO" id="GO:0006805">
    <property type="term" value="P:xenobiotic metabolic process"/>
    <property type="evidence" value="ECO:0007669"/>
    <property type="project" value="TreeGrafter"/>
</dbReference>
<dbReference type="GO" id="GO:0005789">
    <property type="term" value="C:endoplasmic reticulum membrane"/>
    <property type="evidence" value="ECO:0007669"/>
    <property type="project" value="UniProtKB-SubCell"/>
</dbReference>
<protein>
    <recommendedName>
        <fullName evidence="17">Cytochrome P450</fullName>
    </recommendedName>
</protein>
<evidence type="ECO:0000256" key="10">
    <source>
        <dbReference type="ARBA" id="ARBA00023004"/>
    </source>
</evidence>
<comment type="caution">
    <text evidence="15">The sequence shown here is derived from an EMBL/GenBank/DDBJ whole genome shotgun (WGS) entry which is preliminary data.</text>
</comment>
<dbReference type="PANTHER" id="PTHR24300:SF375">
    <property type="entry name" value="CYTOCHROME P450 FAMILY"/>
    <property type="match status" value="1"/>
</dbReference>
<evidence type="ECO:0000256" key="14">
    <source>
        <dbReference type="RuleBase" id="RU000461"/>
    </source>
</evidence>
<comment type="subcellular location">
    <subcellularLocation>
        <location evidence="3">Endoplasmic reticulum membrane</location>
        <topology evidence="3">Peripheral membrane protein</topology>
    </subcellularLocation>
    <subcellularLocation>
        <location evidence="2">Microsome membrane</location>
        <topology evidence="2">Peripheral membrane protein</topology>
    </subcellularLocation>
</comment>
<keyword evidence="16" id="KW-1185">Reference proteome</keyword>
<gene>
    <name evidence="15" type="ORF">EGW08_019391</name>
</gene>
<dbReference type="PANTHER" id="PTHR24300">
    <property type="entry name" value="CYTOCHROME P450 508A4-RELATED"/>
    <property type="match status" value="1"/>
</dbReference>
<keyword evidence="7" id="KW-0256">Endoplasmic reticulum</keyword>
<reference evidence="15 16" key="1">
    <citation type="submission" date="2019-01" db="EMBL/GenBank/DDBJ databases">
        <title>A draft genome assembly of the solar-powered sea slug Elysia chlorotica.</title>
        <authorList>
            <person name="Cai H."/>
            <person name="Li Q."/>
            <person name="Fang X."/>
            <person name="Li J."/>
            <person name="Curtis N.E."/>
            <person name="Altenburger A."/>
            <person name="Shibata T."/>
            <person name="Feng M."/>
            <person name="Maeda T."/>
            <person name="Schwartz J.A."/>
            <person name="Shigenobu S."/>
            <person name="Lundholm N."/>
            <person name="Nishiyama T."/>
            <person name="Yang H."/>
            <person name="Hasebe M."/>
            <person name="Li S."/>
            <person name="Pierce S.K."/>
            <person name="Wang J."/>
        </authorList>
    </citation>
    <scope>NUCLEOTIDE SEQUENCE [LARGE SCALE GENOMIC DNA]</scope>
    <source>
        <strain evidence="15">EC2010</strain>
        <tissue evidence="15">Whole organism of an adult</tissue>
    </source>
</reference>
<evidence type="ECO:0000256" key="1">
    <source>
        <dbReference type="ARBA" id="ARBA00001971"/>
    </source>
</evidence>
<dbReference type="Proteomes" id="UP000271974">
    <property type="component" value="Unassembled WGS sequence"/>
</dbReference>
<keyword evidence="6 13" id="KW-0479">Metal-binding</keyword>
<keyword evidence="12" id="KW-0472">Membrane</keyword>
<keyword evidence="9 14" id="KW-0560">Oxidoreductase</keyword>
<dbReference type="EMBL" id="RQTK01001009">
    <property type="protein sequence ID" value="RUS72854.1"/>
    <property type="molecule type" value="Genomic_DNA"/>
</dbReference>
<dbReference type="PROSITE" id="PS00086">
    <property type="entry name" value="CYTOCHROME_P450"/>
    <property type="match status" value="1"/>
</dbReference>